<name>A0A1E5UHB0_9FLAO</name>
<gene>
    <name evidence="1" type="ORF">BHF72_1386</name>
</gene>
<keyword evidence="2" id="KW-1185">Reference proteome</keyword>
<dbReference type="AlphaFoldDB" id="A0A1E5UHB0"/>
<organism evidence="1 2">
    <name type="scientific">Cloacibacterium normanense</name>
    <dbReference type="NCBI Taxonomy" id="237258"/>
    <lineage>
        <taxon>Bacteria</taxon>
        <taxon>Pseudomonadati</taxon>
        <taxon>Bacteroidota</taxon>
        <taxon>Flavobacteriia</taxon>
        <taxon>Flavobacteriales</taxon>
        <taxon>Weeksellaceae</taxon>
    </lineage>
</organism>
<comment type="caution">
    <text evidence="1">The sequence shown here is derived from an EMBL/GenBank/DDBJ whole genome shotgun (WGS) entry which is preliminary data.</text>
</comment>
<dbReference type="EMBL" id="MKGI01000011">
    <property type="protein sequence ID" value="OEL12198.1"/>
    <property type="molecule type" value="Genomic_DNA"/>
</dbReference>
<evidence type="ECO:0000313" key="1">
    <source>
        <dbReference type="EMBL" id="OEL12198.1"/>
    </source>
</evidence>
<protein>
    <submittedName>
        <fullName evidence="1">Uncharacterized protein</fullName>
    </submittedName>
</protein>
<proteinExistence type="predicted"/>
<accession>A0A1E5UHB0</accession>
<dbReference type="Proteomes" id="UP000095601">
    <property type="component" value="Unassembled WGS sequence"/>
</dbReference>
<reference evidence="1 2" key="1">
    <citation type="submission" date="2016-09" db="EMBL/GenBank/DDBJ databases">
        <authorList>
            <person name="Capua I."/>
            <person name="De Benedictis P."/>
            <person name="Joannis T."/>
            <person name="Lombin L.H."/>
            <person name="Cattoli G."/>
        </authorList>
    </citation>
    <scope>NUCLEOTIDE SEQUENCE [LARGE SCALE GENOMIC DNA]</scope>
    <source>
        <strain evidence="1 2">NRS-1</strain>
    </source>
</reference>
<sequence length="42" mass="4883">MVFAIECAIGVLGSARVFRFTHVENNLFHYEEILHYVALRSE</sequence>
<evidence type="ECO:0000313" key="2">
    <source>
        <dbReference type="Proteomes" id="UP000095601"/>
    </source>
</evidence>